<evidence type="ECO:0000313" key="9">
    <source>
        <dbReference type="EMBL" id="PAX52893.1"/>
    </source>
</evidence>
<dbReference type="RefSeq" id="WP_095722817.1">
    <property type="nucleotide sequence ID" value="NZ_NTFS01000190.1"/>
</dbReference>
<evidence type="ECO:0000256" key="5">
    <source>
        <dbReference type="ARBA" id="ARBA00023136"/>
    </source>
</evidence>
<accession>A0A2A2TGP0</accession>
<feature type="region of interest" description="Disordered" evidence="7">
    <location>
        <begin position="116"/>
        <end position="164"/>
    </location>
</feature>
<dbReference type="PROSITE" id="PS51441">
    <property type="entry name" value="CPCD_LIKE"/>
    <property type="match status" value="1"/>
</dbReference>
<evidence type="ECO:0000256" key="1">
    <source>
        <dbReference type="ARBA" id="ARBA00004445"/>
    </source>
</evidence>
<evidence type="ECO:0000259" key="8">
    <source>
        <dbReference type="PROSITE" id="PS51441"/>
    </source>
</evidence>
<keyword evidence="4" id="KW-0793">Thylakoid</keyword>
<dbReference type="OrthoDB" id="574405at2"/>
<dbReference type="Pfam" id="PF01383">
    <property type="entry name" value="CpcD"/>
    <property type="match status" value="1"/>
</dbReference>
<dbReference type="InterPro" id="IPR008213">
    <property type="entry name" value="CpcD-like_dom"/>
</dbReference>
<dbReference type="SMART" id="SM01094">
    <property type="entry name" value="CpcD"/>
    <property type="match status" value="1"/>
</dbReference>
<keyword evidence="5" id="KW-0472">Membrane</keyword>
<dbReference type="Proteomes" id="UP000218238">
    <property type="component" value="Unassembled WGS sequence"/>
</dbReference>
<protein>
    <recommendedName>
        <fullName evidence="8">CpcD-like domain-containing protein</fullName>
    </recommendedName>
</protein>
<dbReference type="GO" id="GO:0031676">
    <property type="term" value="C:plasma membrane-derived thylakoid membrane"/>
    <property type="evidence" value="ECO:0007669"/>
    <property type="project" value="UniProtKB-SubCell"/>
</dbReference>
<feature type="domain" description="CpcD-like" evidence="8">
    <location>
        <begin position="17"/>
        <end position="66"/>
    </location>
</feature>
<keyword evidence="2" id="KW-0042">Antenna complex</keyword>
<sequence length="164" mass="17666">MYGIQTTGTASSSDYSSRIALVEVAGASYKHARNSNYTIRVPLGRLSQTIQRIAKTGGKIVSVVMPSLDVAEIGTNQVPPLVAVEKPVPLEVVVSHLEEVTTHTEVVAVQTVEIEAEKPEAEKPEPEKLATAKSQAKEKSSQSLAKKLTDKLSKTSKRTKKARS</sequence>
<feature type="compositionally biased region" description="Basic residues" evidence="7">
    <location>
        <begin position="154"/>
        <end position="164"/>
    </location>
</feature>
<comment type="caution">
    <text evidence="9">The sequence shown here is derived from an EMBL/GenBank/DDBJ whole genome shotgun (WGS) entry which is preliminary data.</text>
</comment>
<dbReference type="AlphaFoldDB" id="A0A2A2TGP0"/>
<evidence type="ECO:0000313" key="10">
    <source>
        <dbReference type="Proteomes" id="UP000218238"/>
    </source>
</evidence>
<organism evidence="9 10">
    <name type="scientific">Brunnivagina elsteri CCALA 953</name>
    <dbReference type="NCBI Taxonomy" id="987040"/>
    <lineage>
        <taxon>Bacteria</taxon>
        <taxon>Bacillati</taxon>
        <taxon>Cyanobacteriota</taxon>
        <taxon>Cyanophyceae</taxon>
        <taxon>Nostocales</taxon>
        <taxon>Calotrichaceae</taxon>
        <taxon>Brunnivagina</taxon>
    </lineage>
</organism>
<keyword evidence="10" id="KW-1185">Reference proteome</keyword>
<evidence type="ECO:0000256" key="3">
    <source>
        <dbReference type="ARBA" id="ARBA00022738"/>
    </source>
</evidence>
<evidence type="ECO:0000256" key="2">
    <source>
        <dbReference type="ARBA" id="ARBA00022549"/>
    </source>
</evidence>
<name>A0A2A2TGP0_9CYAN</name>
<gene>
    <name evidence="9" type="ORF">CK510_16905</name>
</gene>
<dbReference type="GO" id="GO:0030089">
    <property type="term" value="C:phycobilisome"/>
    <property type="evidence" value="ECO:0007669"/>
    <property type="project" value="UniProtKB-UniRule"/>
</dbReference>
<evidence type="ECO:0000256" key="4">
    <source>
        <dbReference type="ARBA" id="ARBA00023078"/>
    </source>
</evidence>
<keyword evidence="3 6" id="KW-0605">Phycobilisome</keyword>
<feature type="compositionally biased region" description="Basic and acidic residues" evidence="7">
    <location>
        <begin position="116"/>
        <end position="140"/>
    </location>
</feature>
<evidence type="ECO:0000256" key="7">
    <source>
        <dbReference type="SAM" id="MobiDB-lite"/>
    </source>
</evidence>
<reference evidence="9 10" key="1">
    <citation type="submission" date="2017-08" db="EMBL/GenBank/DDBJ databases">
        <title>Draft genome sequence of filamentous cyanobacterium Calothrix elsteri CCALA 953.</title>
        <authorList>
            <person name="Gagunashvili A.N."/>
            <person name="Elster J."/>
            <person name="Andresson O.S."/>
        </authorList>
    </citation>
    <scope>NUCLEOTIDE SEQUENCE [LARGE SCALE GENOMIC DNA]</scope>
    <source>
        <strain evidence="9 10">CCALA 953</strain>
    </source>
</reference>
<dbReference type="EMBL" id="NTFS01000190">
    <property type="protein sequence ID" value="PAX52893.1"/>
    <property type="molecule type" value="Genomic_DNA"/>
</dbReference>
<evidence type="ECO:0000256" key="6">
    <source>
        <dbReference type="PROSITE-ProRule" id="PRU00771"/>
    </source>
</evidence>
<proteinExistence type="predicted"/>
<comment type="subcellular location">
    <subcellularLocation>
        <location evidence="1">Cellular thylakoid membrane</location>
        <topology evidence="1">Peripheral membrane protein</topology>
        <orientation evidence="1">Cytoplasmic side</orientation>
    </subcellularLocation>
</comment>